<protein>
    <submittedName>
        <fullName evidence="2">Uncharacterized protein</fullName>
    </submittedName>
</protein>
<proteinExistence type="predicted"/>
<evidence type="ECO:0000256" key="1">
    <source>
        <dbReference type="SAM" id="Phobius"/>
    </source>
</evidence>
<keyword evidence="1" id="KW-0472">Membrane</keyword>
<dbReference type="PANTHER" id="PTHR39400">
    <property type="entry name" value="YALI0E29227P"/>
    <property type="match status" value="1"/>
</dbReference>
<keyword evidence="1" id="KW-1133">Transmembrane helix</keyword>
<name>A0A4P9ZCE5_9ASCO</name>
<dbReference type="Pfam" id="PF15159">
    <property type="entry name" value="PIG-Y"/>
    <property type="match status" value="1"/>
</dbReference>
<feature type="transmembrane region" description="Helical" evidence="1">
    <location>
        <begin position="38"/>
        <end position="61"/>
    </location>
</feature>
<organism evidence="2 3">
    <name type="scientific">Metschnikowia bicuspidata</name>
    <dbReference type="NCBI Taxonomy" id="27322"/>
    <lineage>
        <taxon>Eukaryota</taxon>
        <taxon>Fungi</taxon>
        <taxon>Dikarya</taxon>
        <taxon>Ascomycota</taxon>
        <taxon>Saccharomycotina</taxon>
        <taxon>Pichiomycetes</taxon>
        <taxon>Metschnikowiaceae</taxon>
        <taxon>Metschnikowia</taxon>
    </lineage>
</organism>
<dbReference type="InterPro" id="IPR029164">
    <property type="entry name" value="PIG-Y"/>
</dbReference>
<dbReference type="Proteomes" id="UP000268321">
    <property type="component" value="Unassembled WGS sequence"/>
</dbReference>
<keyword evidence="3" id="KW-1185">Reference proteome</keyword>
<keyword evidence="1" id="KW-0812">Transmembrane</keyword>
<feature type="transmembrane region" description="Helical" evidence="1">
    <location>
        <begin position="87"/>
        <end position="110"/>
    </location>
</feature>
<accession>A0A4P9ZCE5</accession>
<gene>
    <name evidence="2" type="ORF">METBISCDRAFT_23300</name>
</gene>
<dbReference type="AlphaFoldDB" id="A0A4P9ZCE5"/>
<dbReference type="PANTHER" id="PTHR39400:SF1">
    <property type="entry name" value="PIG-P DOMAIN-CONTAINING PROTEIN"/>
    <property type="match status" value="1"/>
</dbReference>
<reference evidence="3" key="1">
    <citation type="journal article" date="2018" name="Nat. Microbiol.">
        <title>Leveraging single-cell genomics to expand the fungal tree of life.</title>
        <authorList>
            <person name="Ahrendt S.R."/>
            <person name="Quandt C.A."/>
            <person name="Ciobanu D."/>
            <person name="Clum A."/>
            <person name="Salamov A."/>
            <person name="Andreopoulos B."/>
            <person name="Cheng J.F."/>
            <person name="Woyke T."/>
            <person name="Pelin A."/>
            <person name="Henrissat B."/>
            <person name="Reynolds N.K."/>
            <person name="Benny G.L."/>
            <person name="Smith M.E."/>
            <person name="James T.Y."/>
            <person name="Grigoriev I.V."/>
        </authorList>
    </citation>
    <scope>NUCLEOTIDE SEQUENCE [LARGE SCALE GENOMIC DNA]</scope>
    <source>
        <strain evidence="3">Baker2002</strain>
    </source>
</reference>
<evidence type="ECO:0000313" key="3">
    <source>
        <dbReference type="Proteomes" id="UP000268321"/>
    </source>
</evidence>
<dbReference type="OrthoDB" id="2157498at2759"/>
<sequence>MSEPIPLIVTSDEFRPGYSLAADKDDSLEQDLARYGHLILAFTWLLFLITVNSLFQCWRWIIEPLAHTSETAALHAWLCETCESIDYLVVSAWCVYVAVWWWALLSWVGLKLFRQSKGIQT</sequence>
<dbReference type="EMBL" id="ML004458">
    <property type="protein sequence ID" value="RKP30483.1"/>
    <property type="molecule type" value="Genomic_DNA"/>
</dbReference>
<evidence type="ECO:0000313" key="2">
    <source>
        <dbReference type="EMBL" id="RKP30483.1"/>
    </source>
</evidence>